<proteinExistence type="predicted"/>
<name>A0A975BKW0_9BACT</name>
<evidence type="ECO:0000313" key="1">
    <source>
        <dbReference type="EMBL" id="QTA86949.1"/>
    </source>
</evidence>
<dbReference type="EMBL" id="CP061800">
    <property type="protein sequence ID" value="QTA86949.1"/>
    <property type="molecule type" value="Genomic_DNA"/>
</dbReference>
<reference evidence="1" key="1">
    <citation type="journal article" date="2021" name="Microb. Physiol.">
        <title>Proteogenomic Insights into the Physiology of Marine, Sulfate-Reducing, Filamentous Desulfonema limicola and Desulfonema magnum.</title>
        <authorList>
            <person name="Schnaars V."/>
            <person name="Wohlbrand L."/>
            <person name="Scheve S."/>
            <person name="Hinrichs C."/>
            <person name="Reinhardt R."/>
            <person name="Rabus R."/>
        </authorList>
    </citation>
    <scope>NUCLEOTIDE SEQUENCE</scope>
    <source>
        <strain evidence="1">4be13</strain>
    </source>
</reference>
<keyword evidence="2" id="KW-1185">Reference proteome</keyword>
<organism evidence="1 2">
    <name type="scientific">Desulfonema magnum</name>
    <dbReference type="NCBI Taxonomy" id="45655"/>
    <lineage>
        <taxon>Bacteria</taxon>
        <taxon>Pseudomonadati</taxon>
        <taxon>Thermodesulfobacteriota</taxon>
        <taxon>Desulfobacteria</taxon>
        <taxon>Desulfobacterales</taxon>
        <taxon>Desulfococcaceae</taxon>
        <taxon>Desulfonema</taxon>
    </lineage>
</organism>
<accession>A0A975BKW0</accession>
<dbReference type="KEGG" id="dmm:dnm_029750"/>
<gene>
    <name evidence="1" type="ORF">dnm_029750</name>
</gene>
<dbReference type="AlphaFoldDB" id="A0A975BKW0"/>
<sequence length="73" mass="8302">MVSSFFEFLKGDYHMKSHLSNSLRSGTTFPSEFRVSSFKFQVSSFKFSSDTRKILIITELGETCVGYDSGWQG</sequence>
<evidence type="ECO:0000313" key="2">
    <source>
        <dbReference type="Proteomes" id="UP000663722"/>
    </source>
</evidence>
<protein>
    <submittedName>
        <fullName evidence="1">Uncharacterized protein</fullName>
    </submittedName>
</protein>
<dbReference type="Proteomes" id="UP000663722">
    <property type="component" value="Chromosome"/>
</dbReference>